<evidence type="ECO:0008006" key="5">
    <source>
        <dbReference type="Google" id="ProtNLM"/>
    </source>
</evidence>
<dbReference type="STRING" id="293.GCA_000988015_00832"/>
<gene>
    <name evidence="3" type="ORF">CD943_14555</name>
</gene>
<evidence type="ECO:0000256" key="1">
    <source>
        <dbReference type="SAM" id="Coils"/>
    </source>
</evidence>
<sequence length="165" mass="18425">MSGRDRITLLRRLARLRAQRVEAARRLVAVAQDALARAQAALQAREESIAALGRHIETLDEWFASGAGGDARLIEGALSRRGLIVDRREAETEARAEDQRAVETAQAERDQALRALMRATARHDAVDGQLRRAVAQRAGRREDQEQLDFEERGRPRLQLLMGGRA</sequence>
<dbReference type="Gene3D" id="1.10.287.1700">
    <property type="match status" value="1"/>
</dbReference>
<protein>
    <recommendedName>
        <fullName evidence="5">Type III secretion protein</fullName>
    </recommendedName>
</protein>
<dbReference type="AlphaFoldDB" id="A0A1Z3M0M7"/>
<reference evidence="3 4" key="1">
    <citation type="submission" date="2017-06" db="EMBL/GenBank/DDBJ databases">
        <title>Biodegradation of gentamicin by bacterial consortia AMQD4 in synthetic medium and raw gentamicin sewage.</title>
        <authorList>
            <person name="Chang H."/>
            <person name="Feng Y."/>
            <person name="Li Z."/>
            <person name="Xue J."/>
            <person name="Cheng D."/>
        </authorList>
    </citation>
    <scope>NUCLEOTIDE SEQUENCE [LARGE SCALE GENOMIC DNA]</scope>
    <source>
        <strain evidence="3 4">BZC3</strain>
    </source>
</reference>
<feature type="compositionally biased region" description="Basic and acidic residues" evidence="2">
    <location>
        <begin position="139"/>
        <end position="154"/>
    </location>
</feature>
<keyword evidence="1" id="KW-0175">Coiled coil</keyword>
<dbReference type="RefSeq" id="WP_088411493.1">
    <property type="nucleotide sequence ID" value="NZ_CP021995.1"/>
</dbReference>
<evidence type="ECO:0000313" key="4">
    <source>
        <dbReference type="Proteomes" id="UP000197024"/>
    </source>
</evidence>
<feature type="coiled-coil region" evidence="1">
    <location>
        <begin position="95"/>
        <end position="122"/>
    </location>
</feature>
<evidence type="ECO:0000256" key="2">
    <source>
        <dbReference type="SAM" id="MobiDB-lite"/>
    </source>
</evidence>
<feature type="region of interest" description="Disordered" evidence="2">
    <location>
        <begin position="132"/>
        <end position="165"/>
    </location>
</feature>
<dbReference type="InterPro" id="IPR053716">
    <property type="entry name" value="Flag_assembly_chemotaxis_eff"/>
</dbReference>
<proteinExistence type="predicted"/>
<evidence type="ECO:0000313" key="3">
    <source>
        <dbReference type="EMBL" id="ASD28003.1"/>
    </source>
</evidence>
<dbReference type="EMBL" id="CP021995">
    <property type="protein sequence ID" value="ASD28003.1"/>
    <property type="molecule type" value="Genomic_DNA"/>
</dbReference>
<reference evidence="3 4" key="2">
    <citation type="submission" date="2017-06" db="EMBL/GenBank/DDBJ databases">
        <authorList>
            <person name="Kim H.J."/>
            <person name="Triplett B.A."/>
        </authorList>
    </citation>
    <scope>NUCLEOTIDE SEQUENCE [LARGE SCALE GENOMIC DNA]</scope>
    <source>
        <strain evidence="3 4">BZC3</strain>
    </source>
</reference>
<accession>A0A1Z3M0M7</accession>
<name>A0A1Z3M0M7_BREDI</name>
<organism evidence="3 4">
    <name type="scientific">Brevundimonas diminuta</name>
    <name type="common">Pseudomonas diminuta</name>
    <dbReference type="NCBI Taxonomy" id="293"/>
    <lineage>
        <taxon>Bacteria</taxon>
        <taxon>Pseudomonadati</taxon>
        <taxon>Pseudomonadota</taxon>
        <taxon>Alphaproteobacteria</taxon>
        <taxon>Caulobacterales</taxon>
        <taxon>Caulobacteraceae</taxon>
        <taxon>Brevundimonas</taxon>
    </lineage>
</organism>
<dbReference type="Proteomes" id="UP000197024">
    <property type="component" value="Chromosome"/>
</dbReference>